<dbReference type="RefSeq" id="WP_202988289.1">
    <property type="nucleotide sequence ID" value="NZ_CP013342.1"/>
</dbReference>
<accession>A0A142W230</accession>
<evidence type="ECO:0000313" key="3">
    <source>
        <dbReference type="Proteomes" id="UP000076234"/>
    </source>
</evidence>
<reference evidence="2 3" key="2">
    <citation type="journal article" date="2016" name="Genome Announc.">
        <title>Complete Genome Sequence of Sphingopyxis terrae Strain 203-1 (NBRC 111660), a Polyethylene Glycol Degrader.</title>
        <authorList>
            <person name="Ohtsubo Y."/>
            <person name="Nonoyama S."/>
            <person name="Nagata Y."/>
            <person name="Numata M."/>
            <person name="Tsuchikane K."/>
            <person name="Hosoyama A."/>
            <person name="Yamazoe A."/>
            <person name="Tsuda M."/>
            <person name="Fujita N."/>
            <person name="Kawai F."/>
        </authorList>
    </citation>
    <scope>NUCLEOTIDE SEQUENCE [LARGE SCALE GENOMIC DNA]</scope>
    <source>
        <strain evidence="2 3">203-1</strain>
    </source>
</reference>
<protein>
    <submittedName>
        <fullName evidence="2">Uncharacterized protein</fullName>
    </submittedName>
</protein>
<evidence type="ECO:0000256" key="1">
    <source>
        <dbReference type="SAM" id="SignalP"/>
    </source>
</evidence>
<proteinExistence type="predicted"/>
<dbReference type="KEGG" id="ster:AOA14_15920"/>
<feature type="signal peptide" evidence="1">
    <location>
        <begin position="1"/>
        <end position="20"/>
    </location>
</feature>
<feature type="chain" id="PRO_5007502585" evidence="1">
    <location>
        <begin position="21"/>
        <end position="221"/>
    </location>
</feature>
<evidence type="ECO:0000313" key="2">
    <source>
        <dbReference type="EMBL" id="AMU96094.1"/>
    </source>
</evidence>
<organism evidence="2 3">
    <name type="scientific">Sphingopyxis terrae subsp. terrae NBRC 15098</name>
    <dbReference type="NCBI Taxonomy" id="1219058"/>
    <lineage>
        <taxon>Bacteria</taxon>
        <taxon>Pseudomonadati</taxon>
        <taxon>Pseudomonadota</taxon>
        <taxon>Alphaproteobacteria</taxon>
        <taxon>Sphingomonadales</taxon>
        <taxon>Sphingomonadaceae</taxon>
        <taxon>Sphingopyxis</taxon>
    </lineage>
</organism>
<reference evidence="3" key="1">
    <citation type="submission" date="2015-11" db="EMBL/GenBank/DDBJ databases">
        <title>Complete genome sequence of a polyethylene glycol-degrading strain Sphingopyxis terrae strain 203-1 (NBRC 15098).</title>
        <authorList>
            <person name="Yoshiyuki O."/>
            <person name="Shouta N."/>
            <person name="Nagata Y."/>
            <person name="Numata M."/>
            <person name="Tsuchikane K."/>
            <person name="Hosoyama A."/>
            <person name="Yamazoe A."/>
            <person name="Tsuda M."/>
            <person name="Fujita N."/>
            <person name="Kawai F."/>
        </authorList>
    </citation>
    <scope>NUCLEOTIDE SEQUENCE [LARGE SCALE GENOMIC DNA]</scope>
    <source>
        <strain evidence="3">203-1</strain>
    </source>
</reference>
<name>A0A142W230_9SPHN</name>
<dbReference type="STRING" id="1219058.AOA14_15920"/>
<keyword evidence="1" id="KW-0732">Signal</keyword>
<dbReference type="AlphaFoldDB" id="A0A142W230"/>
<gene>
    <name evidence="2" type="ORF">AOA14_15920</name>
</gene>
<dbReference type="EMBL" id="CP013342">
    <property type="protein sequence ID" value="AMU96094.1"/>
    <property type="molecule type" value="Genomic_DNA"/>
</dbReference>
<sequence length="221" mass="24731">MKTPKILLAGLAFFLVPTTADVEAEERAACAYDRNAILQLDPNMFDQDDKAGWRELANRDGCQAAAADAIALYIESHRETLVRQWQLPSFKWHEAQLRAMAGQVSQATRLMRQSIKPEKGPEGFEGWTDYALPWNQYVLATIAFLEGDMDALKEARDRLANSPMPPGFDTLDRSQVSVPPSWPLNLDVVDGLIACIGQPYQEAYGSAHCRDVGKQEARRKH</sequence>
<dbReference type="Proteomes" id="UP000076234">
    <property type="component" value="Chromosome"/>
</dbReference>